<dbReference type="Gene3D" id="3.90.1680.10">
    <property type="entry name" value="SOS response associated peptidase-like"/>
    <property type="match status" value="1"/>
</dbReference>
<evidence type="ECO:0000256" key="7">
    <source>
        <dbReference type="ARBA" id="ARBA00023239"/>
    </source>
</evidence>
<dbReference type="SUPFAM" id="SSF143081">
    <property type="entry name" value="BB1717-like"/>
    <property type="match status" value="1"/>
</dbReference>
<evidence type="ECO:0000256" key="3">
    <source>
        <dbReference type="ARBA" id="ARBA00022763"/>
    </source>
</evidence>
<keyword evidence="3" id="KW-0227">DNA damage</keyword>
<dbReference type="PANTHER" id="PTHR13604">
    <property type="entry name" value="DC12-RELATED"/>
    <property type="match status" value="1"/>
</dbReference>
<name>A0ABS7MH09_9SPHN</name>
<organism evidence="9 10">
    <name type="scientific">Sphingopyxis jiangsuensis</name>
    <dbReference type="NCBI Taxonomy" id="2871171"/>
    <lineage>
        <taxon>Bacteria</taxon>
        <taxon>Pseudomonadati</taxon>
        <taxon>Pseudomonadota</taxon>
        <taxon>Alphaproteobacteria</taxon>
        <taxon>Sphingomonadales</taxon>
        <taxon>Sphingomonadaceae</taxon>
        <taxon>Sphingopyxis</taxon>
    </lineage>
</organism>
<evidence type="ECO:0000256" key="8">
    <source>
        <dbReference type="RuleBase" id="RU364100"/>
    </source>
</evidence>
<dbReference type="EC" id="3.4.-.-" evidence="8"/>
<dbReference type="InterPro" id="IPR003738">
    <property type="entry name" value="SRAP"/>
</dbReference>
<reference evidence="9" key="1">
    <citation type="submission" date="2021-08" db="EMBL/GenBank/DDBJ databases">
        <title>Sphingopyxis panaciterrulae sp. nov., isolated from the surface water of the Yellow Sea.</title>
        <authorList>
            <person name="Gao Z."/>
            <person name="Zhang D."/>
            <person name="Zhang A."/>
        </authorList>
    </citation>
    <scope>NUCLEOTIDE SEQUENCE</scope>
    <source>
        <strain evidence="9">XHP0097</strain>
    </source>
</reference>
<keyword evidence="2 8" id="KW-0645">Protease</keyword>
<keyword evidence="6" id="KW-0238">DNA-binding</keyword>
<comment type="similarity">
    <text evidence="1 8">Belongs to the SOS response-associated peptidase family.</text>
</comment>
<dbReference type="Pfam" id="PF02586">
    <property type="entry name" value="SRAP"/>
    <property type="match status" value="1"/>
</dbReference>
<evidence type="ECO:0000256" key="1">
    <source>
        <dbReference type="ARBA" id="ARBA00008136"/>
    </source>
</evidence>
<keyword evidence="10" id="KW-1185">Reference proteome</keyword>
<sequence>MCNHYQNHPEALPTWREFIGVDPTLWPPPFSETRIDVWPRRMGEVVRTAADGRRAAEHMAWGVPLTLPGKRPGTTVTKYVTNVRNLKSPFWASMLRNPARRCLVPFSRFAEPKLGPDGKGTKDEHWFRVADREVAAFAGLWRPSAVGDAYAFLTCAPNPLVAPLHPKAMPVILAEEDYATWLDGDAEAAAALAVPFPSQLMVVE</sequence>
<accession>A0ABS7MH09</accession>
<evidence type="ECO:0000313" key="9">
    <source>
        <dbReference type="EMBL" id="MBY4638031.1"/>
    </source>
</evidence>
<evidence type="ECO:0000256" key="5">
    <source>
        <dbReference type="ARBA" id="ARBA00023124"/>
    </source>
</evidence>
<dbReference type="InterPro" id="IPR036590">
    <property type="entry name" value="SRAP-like"/>
</dbReference>
<keyword evidence="5" id="KW-0190">Covalent protein-DNA linkage</keyword>
<comment type="caution">
    <text evidence="9">The sequence shown here is derived from an EMBL/GenBank/DDBJ whole genome shotgun (WGS) entry which is preliminary data.</text>
</comment>
<keyword evidence="7" id="KW-0456">Lyase</keyword>
<evidence type="ECO:0000256" key="4">
    <source>
        <dbReference type="ARBA" id="ARBA00022801"/>
    </source>
</evidence>
<dbReference type="PANTHER" id="PTHR13604:SF0">
    <property type="entry name" value="ABASIC SITE PROCESSING PROTEIN HMCES"/>
    <property type="match status" value="1"/>
</dbReference>
<keyword evidence="4 8" id="KW-0378">Hydrolase</keyword>
<dbReference type="Proteomes" id="UP001166571">
    <property type="component" value="Unassembled WGS sequence"/>
</dbReference>
<proteinExistence type="inferred from homology"/>
<evidence type="ECO:0000256" key="6">
    <source>
        <dbReference type="ARBA" id="ARBA00023125"/>
    </source>
</evidence>
<evidence type="ECO:0000313" key="10">
    <source>
        <dbReference type="Proteomes" id="UP001166571"/>
    </source>
</evidence>
<evidence type="ECO:0000256" key="2">
    <source>
        <dbReference type="ARBA" id="ARBA00022670"/>
    </source>
</evidence>
<protein>
    <recommendedName>
        <fullName evidence="8">Abasic site processing protein</fullName>
        <ecNumber evidence="8">3.4.-.-</ecNumber>
    </recommendedName>
</protein>
<gene>
    <name evidence="9" type="ORF">K5P26_12855</name>
</gene>
<dbReference type="EMBL" id="JAILXK010000002">
    <property type="protein sequence ID" value="MBY4638031.1"/>
    <property type="molecule type" value="Genomic_DNA"/>
</dbReference>